<evidence type="ECO:0000256" key="7">
    <source>
        <dbReference type="ARBA" id="ARBA00022723"/>
    </source>
</evidence>
<dbReference type="PANTHER" id="PTHR14218:SF39">
    <property type="entry name" value="PEPTIDASE S53 DOMAIN-CONTAINING PROTEIN"/>
    <property type="match status" value="1"/>
</dbReference>
<evidence type="ECO:0000256" key="2">
    <source>
        <dbReference type="ARBA" id="ARBA00002451"/>
    </source>
</evidence>
<dbReference type="GO" id="GO:0006508">
    <property type="term" value="P:proteolysis"/>
    <property type="evidence" value="ECO:0007669"/>
    <property type="project" value="UniProtKB-KW"/>
</dbReference>
<evidence type="ECO:0000256" key="8">
    <source>
        <dbReference type="ARBA" id="ARBA00022729"/>
    </source>
</evidence>
<feature type="active site" description="Charge relay system" evidence="15">
    <location>
        <position position="549"/>
    </location>
</feature>
<gene>
    <name evidence="18" type="ORF">sscle_15g106280</name>
</gene>
<feature type="active site" description="Charge relay system" evidence="15">
    <location>
        <position position="319"/>
    </location>
</feature>
<feature type="binding site" evidence="15">
    <location>
        <position position="592"/>
    </location>
    <ligand>
        <name>Ca(2+)</name>
        <dbReference type="ChEBI" id="CHEBI:29108"/>
    </ligand>
</feature>
<dbReference type="KEGG" id="ssl:SS1G_09268"/>
<evidence type="ECO:0000256" key="11">
    <source>
        <dbReference type="ARBA" id="ARBA00022837"/>
    </source>
</evidence>
<sequence length="632" mass="68530">MVGFSVLISTALAAQTALAGSVIRSRTNYAVKERHYVPKQWKRVARAPAEGIINLNIALKQSQFDELERQLYQVSDPSHQKYGNHLTSDEVNELIRPSSQTLDSTHEWLLDNGIDASSLSYSSAKDWIHLSIPVEVAERLLNTEYHVYEHEAGGQIIRTPNWSLPMHLHKHIDAIQPTTSFMRAAPRSSYNPRKTKALPRHNNIIEGQLSADHTPAGYTPPSNTTLSKICDVAAVSPQCFQALYGTGDYKVKSAGKNKIGFNNFLGEVPIRPDDALFLLKYRPEAVASAYQFKYVSINGGPVQNTTLTADQLENGLGKEANLDLTAISGISYPTPITAYSTAGEPPFNASAAEDSNTNEPYADWLNYILAQPDSDIPQVISTSYGDDEQTVPEFYAKRVCEQLAQLGARGVSILFSSGDSGVGSNGTCFSNDGKSTTMFIPEFPTSCPYVTSVGATKFFEPEVAAYRATGIDPINGVYHGGWSTGGGFSNYFARPSYQDKTVSAYVKNLNGSFDGLYNKSGRAYPDISAQGFYFAYVWNQTYGSISGTSASTPLMSGIISLVNDALITKGKPVLGFLNPWLYSKGYKGFTDILGGSAVGCDGPGFPVTKGWDPATGFGTPNFPELLKLAGAK</sequence>
<dbReference type="Gene3D" id="3.40.50.200">
    <property type="entry name" value="Peptidase S8/S53 domain"/>
    <property type="match status" value="1"/>
</dbReference>
<dbReference type="EMBL" id="CP017828">
    <property type="protein sequence ID" value="APA15858.1"/>
    <property type="molecule type" value="Genomic_DNA"/>
</dbReference>
<dbReference type="GO" id="GO:0046872">
    <property type="term" value="F:metal ion binding"/>
    <property type="evidence" value="ECO:0007669"/>
    <property type="project" value="UniProtKB-UniRule"/>
</dbReference>
<comment type="subcellular location">
    <subcellularLocation>
        <location evidence="3">Secreted</location>
        <location evidence="3">Extracellular space</location>
    </subcellularLocation>
</comment>
<dbReference type="GO" id="GO:0004252">
    <property type="term" value="F:serine-type endopeptidase activity"/>
    <property type="evidence" value="ECO:0007669"/>
    <property type="project" value="UniProtKB-UniRule"/>
</dbReference>
<feature type="chain" id="PRO_5010556302" description="tripeptidyl-peptidase II" evidence="16">
    <location>
        <begin position="20"/>
        <end position="632"/>
    </location>
</feature>
<keyword evidence="8 16" id="KW-0732">Signal</keyword>
<comment type="function">
    <text evidence="2">Secreted tripeptidyl-peptidase which degrades proteins at acidic pHs and is involved in virulence.</text>
</comment>
<dbReference type="GO" id="GO:0008240">
    <property type="term" value="F:tripeptidyl-peptidase activity"/>
    <property type="evidence" value="ECO:0007669"/>
    <property type="project" value="UniProtKB-EC"/>
</dbReference>
<evidence type="ECO:0000259" key="17">
    <source>
        <dbReference type="PROSITE" id="PS51695"/>
    </source>
</evidence>
<dbReference type="InterPro" id="IPR015366">
    <property type="entry name" value="S53_propep"/>
</dbReference>
<evidence type="ECO:0000256" key="15">
    <source>
        <dbReference type="PROSITE-ProRule" id="PRU01032"/>
    </source>
</evidence>
<comment type="cofactor">
    <cofactor evidence="15">
        <name>Ca(2+)</name>
        <dbReference type="ChEBI" id="CHEBI:29108"/>
    </cofactor>
    <text evidence="15">Binds 1 Ca(2+) ion per subunit.</text>
</comment>
<keyword evidence="6 15" id="KW-0645">Protease</keyword>
<keyword evidence="14" id="KW-0325">Glycoprotein</keyword>
<dbReference type="SMART" id="SM00944">
    <property type="entry name" value="Pro-kuma_activ"/>
    <property type="match status" value="1"/>
</dbReference>
<dbReference type="Proteomes" id="UP000177798">
    <property type="component" value="Chromosome 15"/>
</dbReference>
<dbReference type="InterPro" id="IPR050819">
    <property type="entry name" value="Tripeptidyl-peptidase_I"/>
</dbReference>
<dbReference type="InterPro" id="IPR030400">
    <property type="entry name" value="Sedolisin_dom"/>
</dbReference>
<evidence type="ECO:0000256" key="6">
    <source>
        <dbReference type="ARBA" id="ARBA00022670"/>
    </source>
</evidence>
<name>A0A1D9QLN9_SCLS1</name>
<evidence type="ECO:0000256" key="16">
    <source>
        <dbReference type="SAM" id="SignalP"/>
    </source>
</evidence>
<keyword evidence="12" id="KW-0843">Virulence</keyword>
<keyword evidence="11 15" id="KW-0106">Calcium</keyword>
<dbReference type="InterPro" id="IPR000209">
    <property type="entry name" value="Peptidase_S8/S53_dom"/>
</dbReference>
<dbReference type="CDD" id="cd04056">
    <property type="entry name" value="Peptidases_S53"/>
    <property type="match status" value="1"/>
</dbReference>
<evidence type="ECO:0000256" key="12">
    <source>
        <dbReference type="ARBA" id="ARBA00023026"/>
    </source>
</evidence>
<dbReference type="PROSITE" id="PS51695">
    <property type="entry name" value="SEDOLISIN"/>
    <property type="match status" value="1"/>
</dbReference>
<feature type="binding site" evidence="15">
    <location>
        <position position="610"/>
    </location>
    <ligand>
        <name>Ca(2+)</name>
        <dbReference type="ChEBI" id="CHEBI:29108"/>
    </ligand>
</feature>
<evidence type="ECO:0000256" key="1">
    <source>
        <dbReference type="ARBA" id="ARBA00001910"/>
    </source>
</evidence>
<evidence type="ECO:0000256" key="3">
    <source>
        <dbReference type="ARBA" id="ARBA00004239"/>
    </source>
</evidence>
<evidence type="ECO:0000313" key="19">
    <source>
        <dbReference type="Proteomes" id="UP000177798"/>
    </source>
</evidence>
<feature type="domain" description="Peptidase S53" evidence="17">
    <location>
        <begin position="234"/>
        <end position="632"/>
    </location>
</feature>
<protein>
    <recommendedName>
        <fullName evidence="4">tripeptidyl-peptidase II</fullName>
        <ecNumber evidence="4">3.4.14.10</ecNumber>
    </recommendedName>
</protein>
<dbReference type="VEuPathDB" id="FungiDB:sscle_15g106280"/>
<evidence type="ECO:0000256" key="13">
    <source>
        <dbReference type="ARBA" id="ARBA00023145"/>
    </source>
</evidence>
<comment type="catalytic activity">
    <reaction evidence="1">
        <text>Release of an N-terminal tripeptide from a polypeptide.</text>
        <dbReference type="EC" id="3.4.14.10"/>
    </reaction>
</comment>
<dbReference type="OMA" id="DAVCAQF"/>
<dbReference type="InterPro" id="IPR036852">
    <property type="entry name" value="Peptidase_S8/S53_dom_sf"/>
</dbReference>
<dbReference type="SUPFAM" id="SSF52743">
    <property type="entry name" value="Subtilisin-like"/>
    <property type="match status" value="1"/>
</dbReference>
<dbReference type="OrthoDB" id="409122at2759"/>
<feature type="signal peptide" evidence="16">
    <location>
        <begin position="1"/>
        <end position="19"/>
    </location>
</feature>
<evidence type="ECO:0000256" key="5">
    <source>
        <dbReference type="ARBA" id="ARBA00022525"/>
    </source>
</evidence>
<proteinExistence type="predicted"/>
<keyword evidence="13" id="KW-0865">Zymogen</keyword>
<feature type="active site" description="Charge relay system" evidence="15">
    <location>
        <position position="323"/>
    </location>
</feature>
<dbReference type="CDD" id="cd11377">
    <property type="entry name" value="Pro-peptidase_S53"/>
    <property type="match status" value="1"/>
</dbReference>
<reference evidence="19" key="1">
    <citation type="journal article" date="2017" name="Genome Biol. Evol.">
        <title>The complete genome sequence of the phytopathogenic fungus Sclerotinia sclerotiorum reveals insights into the genome architecture of broad host range pathogens.</title>
        <authorList>
            <person name="Derbyshire M."/>
            <person name="Denton-Giles M."/>
            <person name="Hegedus D."/>
            <person name="Seifbarghy S."/>
            <person name="Rollins J."/>
            <person name="van Kan J."/>
            <person name="Seidl M.F."/>
            <person name="Faino L."/>
            <person name="Mbengue M."/>
            <person name="Navaud O."/>
            <person name="Raffaele S."/>
            <person name="Hammond-Kosack K."/>
            <person name="Heard S."/>
            <person name="Oliver R."/>
        </authorList>
    </citation>
    <scope>NUCLEOTIDE SEQUENCE [LARGE SCALE GENOMIC DNA]</scope>
    <source>
        <strain evidence="19">ATCC 18683 / 1980 / Ss-1</strain>
    </source>
</reference>
<dbReference type="Pfam" id="PF00082">
    <property type="entry name" value="Peptidase_S8"/>
    <property type="match status" value="1"/>
</dbReference>
<evidence type="ECO:0000313" key="18">
    <source>
        <dbReference type="EMBL" id="APA15858.1"/>
    </source>
</evidence>
<dbReference type="FunFam" id="3.40.50.200:FF:000015">
    <property type="entry name" value="Tripeptidyl peptidase A"/>
    <property type="match status" value="1"/>
</dbReference>
<dbReference type="EC" id="3.4.14.10" evidence="4"/>
<accession>A0A1D9QLN9</accession>
<organism evidence="18 19">
    <name type="scientific">Sclerotinia sclerotiorum (strain ATCC 18683 / 1980 / Ss-1)</name>
    <name type="common">White mold</name>
    <name type="synonym">Whetzelinia sclerotiorum</name>
    <dbReference type="NCBI Taxonomy" id="665079"/>
    <lineage>
        <taxon>Eukaryota</taxon>
        <taxon>Fungi</taxon>
        <taxon>Dikarya</taxon>
        <taxon>Ascomycota</taxon>
        <taxon>Pezizomycotina</taxon>
        <taxon>Leotiomycetes</taxon>
        <taxon>Helotiales</taxon>
        <taxon>Sclerotiniaceae</taxon>
        <taxon>Sclerotinia</taxon>
    </lineage>
</organism>
<dbReference type="SUPFAM" id="SSF54897">
    <property type="entry name" value="Protease propeptides/inhibitors"/>
    <property type="match status" value="1"/>
</dbReference>
<feature type="binding site" evidence="15">
    <location>
        <position position="591"/>
    </location>
    <ligand>
        <name>Ca(2+)</name>
        <dbReference type="ChEBI" id="CHEBI:29108"/>
    </ligand>
</feature>
<dbReference type="AlphaFoldDB" id="A0A1D9QLN9"/>
<dbReference type="InterPro" id="IPR023828">
    <property type="entry name" value="Peptidase_S8_Ser-AS"/>
</dbReference>
<dbReference type="Pfam" id="PF09286">
    <property type="entry name" value="Pro-kuma_activ"/>
    <property type="match status" value="1"/>
</dbReference>
<feature type="binding site" evidence="15">
    <location>
        <position position="612"/>
    </location>
    <ligand>
        <name>Ca(2+)</name>
        <dbReference type="ChEBI" id="CHEBI:29108"/>
    </ligand>
</feature>
<keyword evidence="9 15" id="KW-0378">Hydrolase</keyword>
<dbReference type="GO" id="GO:0005576">
    <property type="term" value="C:extracellular region"/>
    <property type="evidence" value="ECO:0007669"/>
    <property type="project" value="UniProtKB-SubCell"/>
</dbReference>
<keyword evidence="10 15" id="KW-0720">Serine protease</keyword>
<dbReference type="PANTHER" id="PTHR14218">
    <property type="entry name" value="PROTEASE S8 TRIPEPTIDYL PEPTIDASE I CLN2"/>
    <property type="match status" value="1"/>
</dbReference>
<evidence type="ECO:0000256" key="10">
    <source>
        <dbReference type="ARBA" id="ARBA00022825"/>
    </source>
</evidence>
<keyword evidence="7 15" id="KW-0479">Metal-binding</keyword>
<dbReference type="RefSeq" id="XP_001589547.1">
    <property type="nucleotide sequence ID" value="XM_001589497.1"/>
</dbReference>
<keyword evidence="5" id="KW-0964">Secreted</keyword>
<evidence type="ECO:0000256" key="4">
    <source>
        <dbReference type="ARBA" id="ARBA00012462"/>
    </source>
</evidence>
<dbReference type="PROSITE" id="PS00138">
    <property type="entry name" value="SUBTILASE_SER"/>
    <property type="match status" value="1"/>
</dbReference>
<evidence type="ECO:0000256" key="9">
    <source>
        <dbReference type="ARBA" id="ARBA00022801"/>
    </source>
</evidence>
<evidence type="ECO:0000256" key="14">
    <source>
        <dbReference type="ARBA" id="ARBA00023180"/>
    </source>
</evidence>